<dbReference type="Gene3D" id="1.25.40.10">
    <property type="entry name" value="Tetratricopeptide repeat domain"/>
    <property type="match status" value="2"/>
</dbReference>
<dbReference type="InterPro" id="IPR011990">
    <property type="entry name" value="TPR-like_helical_dom_sf"/>
</dbReference>
<dbReference type="InterPro" id="IPR001611">
    <property type="entry name" value="Leu-rich_rpt"/>
</dbReference>
<keyword evidence="10" id="KW-0156">Chromatin regulator</keyword>
<keyword evidence="9 15" id="KW-0802">TPR repeat</keyword>
<keyword evidence="19" id="KW-1185">Reference proteome</keyword>
<dbReference type="GO" id="GO:0006325">
    <property type="term" value="P:chromatin organization"/>
    <property type="evidence" value="ECO:0007669"/>
    <property type="project" value="UniProtKB-KW"/>
</dbReference>
<comment type="caution">
    <text evidence="18">The sequence shown here is derived from an EMBL/GenBank/DDBJ whole genome shotgun (WGS) entry which is preliminary data.</text>
</comment>
<gene>
    <name evidence="18" type="ORF">Cfor_06659</name>
</gene>
<keyword evidence="5" id="KW-0158">Chromosome</keyword>
<evidence type="ECO:0000313" key="18">
    <source>
        <dbReference type="EMBL" id="GFG40622.1"/>
    </source>
</evidence>
<feature type="repeat" description="ANK" evidence="14">
    <location>
        <begin position="488"/>
        <end position="520"/>
    </location>
</feature>
<keyword evidence="11 14" id="KW-0040">ANK repeat</keyword>
<keyword evidence="16" id="KW-0175">Coiled coil</keyword>
<evidence type="ECO:0000256" key="5">
    <source>
        <dbReference type="ARBA" id="ARBA00022454"/>
    </source>
</evidence>
<evidence type="ECO:0000256" key="14">
    <source>
        <dbReference type="PROSITE-ProRule" id="PRU00023"/>
    </source>
</evidence>
<dbReference type="InterPro" id="IPR052311">
    <property type="entry name" value="MMS22L-TONSL_complex_comp"/>
</dbReference>
<dbReference type="SUPFAM" id="SSF48403">
    <property type="entry name" value="Ankyrin repeat"/>
    <property type="match status" value="1"/>
</dbReference>
<dbReference type="AlphaFoldDB" id="A0A6L2QAD6"/>
<evidence type="ECO:0000256" key="6">
    <source>
        <dbReference type="ARBA" id="ARBA00022614"/>
    </source>
</evidence>
<dbReference type="Pfam" id="PF13516">
    <property type="entry name" value="LRR_6"/>
    <property type="match status" value="4"/>
</dbReference>
<evidence type="ECO:0000256" key="7">
    <source>
        <dbReference type="ARBA" id="ARBA00022737"/>
    </source>
</evidence>
<evidence type="ECO:0000256" key="4">
    <source>
        <dbReference type="ARBA" id="ARBA00017829"/>
    </source>
</evidence>
<feature type="region of interest" description="Disordered" evidence="17">
    <location>
        <begin position="460"/>
        <end position="484"/>
    </location>
</feature>
<keyword evidence="7" id="KW-0677">Repeat</keyword>
<feature type="compositionally biased region" description="Basic residues" evidence="17">
    <location>
        <begin position="473"/>
        <end position="483"/>
    </location>
</feature>
<evidence type="ECO:0000256" key="9">
    <source>
        <dbReference type="ARBA" id="ARBA00022803"/>
    </source>
</evidence>
<dbReference type="FunCoup" id="A0A6L2QAD6">
    <property type="interactions" value="306"/>
</dbReference>
<accession>A0A6L2QAD6</accession>
<feature type="repeat" description="ANK" evidence="14">
    <location>
        <begin position="557"/>
        <end position="589"/>
    </location>
</feature>
<organism evidence="18 19">
    <name type="scientific">Coptotermes formosanus</name>
    <name type="common">Formosan subterranean termite</name>
    <dbReference type="NCBI Taxonomy" id="36987"/>
    <lineage>
        <taxon>Eukaryota</taxon>
        <taxon>Metazoa</taxon>
        <taxon>Ecdysozoa</taxon>
        <taxon>Arthropoda</taxon>
        <taxon>Hexapoda</taxon>
        <taxon>Insecta</taxon>
        <taxon>Pterygota</taxon>
        <taxon>Neoptera</taxon>
        <taxon>Polyneoptera</taxon>
        <taxon>Dictyoptera</taxon>
        <taxon>Blattodea</taxon>
        <taxon>Blattoidea</taxon>
        <taxon>Termitoidae</taxon>
        <taxon>Rhinotermitidae</taxon>
        <taxon>Coptotermes</taxon>
    </lineage>
</organism>
<dbReference type="InterPro" id="IPR019734">
    <property type="entry name" value="TPR_rpt"/>
</dbReference>
<dbReference type="Pfam" id="PF12796">
    <property type="entry name" value="Ank_2"/>
    <property type="match status" value="1"/>
</dbReference>
<sequence length="1224" mass="136319">MVDVLEALFDYNVFLQEEATVYEAMGNVIKLAVAHRMVGEVYSSMGQYGKALKHQMKHLELARAEANQIEEQRALATIGRTYFCQAESIVNDDESYQSSLLNAKNAYKKSLDLCERLRGISKWEHMEMRARLLLNIGLVLECQHEVQKAIENIQNAVQICKEHDLFEDMFRCYASLGMLHHRQHDSSKALHMLGLALDIASRLEEKIQLSCEILINKAEVLFSLPDFHGAKKALHRAYKLNTPIESDWKTIEKNLKLAIAMCNAEEQLLNVQDSDPVVKKKLYEIMGDGCVAVKNYKKALEYYRKMLECAEAIGESGQQLTAVYVSLSQTYKDTEQYDLALEFFRKELELWENNPVEACNTTLNISEVLELQGASYEELEETYNRARQLAQQASSLKLEATVLRGLLGVQKLKGYDALALETQKELQLIERNVKDETSTSEDEDASPCIGHDICLETYSDSDSETEEFDHPNQPRRRPVRLKVRKNEKGETQLHLACISGNLAFVKRLVEQGHPVNIRDHCGWLPLHEACNHGHRDIVEYLIDKGGAVNDRGGSQCGGVTPLHDAASCGHLDVMELLLDRGASVVSRTNEGETPLDCLLKWYKRTDKRFGPVEQTLFEEIQMRLRTALEKAGHHVGSVTPPIADGNSTSQSHKMKKFRQSATLRRILDDASSGEEDIISGWRQTSPESDVISSVDPPQVYHQDIDADKDDGWIGSRQELQSAAEEYRNVMTMLRNKDQANKEPVLRTQVKELQAFLAEEDVGENWLEDDMPSTSRPSKKRRLAAPIEKCRLELVTGSGRRCRTVEVAEEDEDMQIDEVLTPEENRPRLNVITVPHKGRAVGTLNVPQQLTLPDVGVVTTPTSSSNKSLEMAAPQPSKSVELAASQSVRVRVENRLLLVPVPMPEQQTIGWLAREAARRYCSIEGLQPSLSLLTADGALLSDSDPVLLVVGSEEVMSTVISWNIPPLTDRYMEACQLLHSAPDTHIIACLENSQATQSLQLSDLALPAVQLAPLFRALNRQHTLQELHLAGNCLGDDGVKLLVAGLPTLCHLQELDISCNNISAASVHHLSSIFSNTSAPVLQALLRLNLSHNPLGDGAIKHLSTMLSQLVSLTVLQLQGCHLTTSCFKPEGVLLNLGSVRVLDMSYNALGGSGVSGFLGQLCPTEIVSLNLSATTSRDDMHVVQGVIPMLAKKEEFSKLTTLNLSDCRLRDEDIWNLLKCVGPI</sequence>
<dbReference type="SMART" id="SM00028">
    <property type="entry name" value="TPR"/>
    <property type="match status" value="6"/>
</dbReference>
<protein>
    <recommendedName>
        <fullName evidence="4">Tonsoku-like protein</fullName>
    </recommendedName>
</protein>
<dbReference type="SMART" id="SM00368">
    <property type="entry name" value="LRR_RI"/>
    <property type="match status" value="5"/>
</dbReference>
<evidence type="ECO:0000256" key="13">
    <source>
        <dbReference type="ARBA" id="ARBA00023242"/>
    </source>
</evidence>
<evidence type="ECO:0000256" key="16">
    <source>
        <dbReference type="SAM" id="Coils"/>
    </source>
</evidence>
<dbReference type="GO" id="GO:0043596">
    <property type="term" value="C:nuclear replication fork"/>
    <property type="evidence" value="ECO:0007669"/>
    <property type="project" value="TreeGrafter"/>
</dbReference>
<dbReference type="Pfam" id="PF13424">
    <property type="entry name" value="TPR_12"/>
    <property type="match status" value="2"/>
</dbReference>
<evidence type="ECO:0000313" key="19">
    <source>
        <dbReference type="Proteomes" id="UP000502823"/>
    </source>
</evidence>
<dbReference type="PANTHER" id="PTHR46358:SF1">
    <property type="entry name" value="TONSOKU-LIKE PROTEIN"/>
    <property type="match status" value="1"/>
</dbReference>
<dbReference type="PROSITE" id="PS50005">
    <property type="entry name" value="TPR"/>
    <property type="match status" value="1"/>
</dbReference>
<evidence type="ECO:0000256" key="17">
    <source>
        <dbReference type="SAM" id="MobiDB-lite"/>
    </source>
</evidence>
<dbReference type="GO" id="GO:0031297">
    <property type="term" value="P:replication fork processing"/>
    <property type="evidence" value="ECO:0007669"/>
    <property type="project" value="TreeGrafter"/>
</dbReference>
<dbReference type="PROSITE" id="PS50088">
    <property type="entry name" value="ANK_REPEAT"/>
    <property type="match status" value="3"/>
</dbReference>
<evidence type="ECO:0000256" key="3">
    <source>
        <dbReference type="ARBA" id="ARBA00010999"/>
    </source>
</evidence>
<dbReference type="OrthoDB" id="273147at2759"/>
<keyword evidence="8" id="KW-0227">DNA damage</keyword>
<dbReference type="SUPFAM" id="SSF52047">
    <property type="entry name" value="RNI-like"/>
    <property type="match status" value="1"/>
</dbReference>
<evidence type="ECO:0000256" key="11">
    <source>
        <dbReference type="ARBA" id="ARBA00023043"/>
    </source>
</evidence>
<comment type="similarity">
    <text evidence="3">Belongs to the Tonsoku family.</text>
</comment>
<feature type="compositionally biased region" description="Polar residues" evidence="17">
    <location>
        <begin position="858"/>
        <end position="867"/>
    </location>
</feature>
<dbReference type="Proteomes" id="UP000502823">
    <property type="component" value="Unassembled WGS sequence"/>
</dbReference>
<dbReference type="SUPFAM" id="SSF48452">
    <property type="entry name" value="TPR-like"/>
    <property type="match status" value="2"/>
</dbReference>
<dbReference type="Gene3D" id="1.25.40.20">
    <property type="entry name" value="Ankyrin repeat-containing domain"/>
    <property type="match status" value="1"/>
</dbReference>
<evidence type="ECO:0000256" key="10">
    <source>
        <dbReference type="ARBA" id="ARBA00022853"/>
    </source>
</evidence>
<evidence type="ECO:0000256" key="15">
    <source>
        <dbReference type="PROSITE-ProRule" id="PRU00339"/>
    </source>
</evidence>
<dbReference type="PANTHER" id="PTHR46358">
    <property type="entry name" value="TONSOKU-LIKE PROTEIN"/>
    <property type="match status" value="1"/>
</dbReference>
<keyword evidence="12" id="KW-0234">DNA repair</keyword>
<evidence type="ECO:0000256" key="2">
    <source>
        <dbReference type="ARBA" id="ARBA00004286"/>
    </source>
</evidence>
<comment type="subcellular location">
    <subcellularLocation>
        <location evidence="2">Chromosome</location>
    </subcellularLocation>
    <subcellularLocation>
        <location evidence="1">Nucleus</location>
    </subcellularLocation>
</comment>
<dbReference type="SMART" id="SM00248">
    <property type="entry name" value="ANK"/>
    <property type="match status" value="3"/>
</dbReference>
<evidence type="ECO:0000256" key="1">
    <source>
        <dbReference type="ARBA" id="ARBA00004123"/>
    </source>
</evidence>
<evidence type="ECO:0000256" key="8">
    <source>
        <dbReference type="ARBA" id="ARBA00022763"/>
    </source>
</evidence>
<name>A0A6L2QAD6_COPFO</name>
<reference evidence="19" key="1">
    <citation type="submission" date="2020-01" db="EMBL/GenBank/DDBJ databases">
        <title>Draft genome sequence of the Termite Coptotermes fromosanus.</title>
        <authorList>
            <person name="Itakura S."/>
            <person name="Yosikawa Y."/>
            <person name="Umezawa K."/>
        </authorList>
    </citation>
    <scope>NUCLEOTIDE SEQUENCE [LARGE SCALE GENOMIC DNA]</scope>
</reference>
<proteinExistence type="inferred from homology"/>
<keyword evidence="13" id="KW-0539">Nucleus</keyword>
<keyword evidence="6" id="KW-0433">Leucine-rich repeat</keyword>
<dbReference type="Gene3D" id="3.80.10.10">
    <property type="entry name" value="Ribonuclease Inhibitor"/>
    <property type="match status" value="1"/>
</dbReference>
<dbReference type="InterPro" id="IPR002110">
    <property type="entry name" value="Ankyrin_rpt"/>
</dbReference>
<dbReference type="InterPro" id="IPR036770">
    <property type="entry name" value="Ankyrin_rpt-contain_sf"/>
</dbReference>
<feature type="repeat" description="TPR" evidence="15">
    <location>
        <begin position="321"/>
        <end position="354"/>
    </location>
</feature>
<dbReference type="InterPro" id="IPR032675">
    <property type="entry name" value="LRR_dom_sf"/>
</dbReference>
<evidence type="ECO:0000256" key="12">
    <source>
        <dbReference type="ARBA" id="ARBA00023204"/>
    </source>
</evidence>
<dbReference type="InParanoid" id="A0A6L2QAD6"/>
<dbReference type="GO" id="GO:0000724">
    <property type="term" value="P:double-strand break repair via homologous recombination"/>
    <property type="evidence" value="ECO:0007669"/>
    <property type="project" value="TreeGrafter"/>
</dbReference>
<dbReference type="EMBL" id="BLKM01002316">
    <property type="protein sequence ID" value="GFG40622.1"/>
    <property type="molecule type" value="Genomic_DNA"/>
</dbReference>
<dbReference type="PROSITE" id="PS50297">
    <property type="entry name" value="ANK_REP_REGION"/>
    <property type="match status" value="3"/>
</dbReference>
<feature type="repeat" description="ANK" evidence="14">
    <location>
        <begin position="521"/>
        <end position="553"/>
    </location>
</feature>
<feature type="region of interest" description="Disordered" evidence="17">
    <location>
        <begin position="858"/>
        <end position="877"/>
    </location>
</feature>
<feature type="coiled-coil region" evidence="16">
    <location>
        <begin position="369"/>
        <end position="399"/>
    </location>
</feature>